<dbReference type="Proteomes" id="UP000642488">
    <property type="component" value="Unassembled WGS sequence"/>
</dbReference>
<feature type="region of interest" description="Disordered" evidence="4">
    <location>
        <begin position="419"/>
        <end position="440"/>
    </location>
</feature>
<dbReference type="InterPro" id="IPR006143">
    <property type="entry name" value="RND_pump_MFP"/>
</dbReference>
<comment type="subcellular location">
    <subcellularLocation>
        <location evidence="1">Cell envelope</location>
    </subcellularLocation>
</comment>
<keyword evidence="11" id="KW-1185">Reference proteome</keyword>
<accession>A0A934MFF2</accession>
<dbReference type="Pfam" id="PF25917">
    <property type="entry name" value="BSH_RND"/>
    <property type="match status" value="1"/>
</dbReference>
<dbReference type="GO" id="GO:0005886">
    <property type="term" value="C:plasma membrane"/>
    <property type="evidence" value="ECO:0007669"/>
    <property type="project" value="TreeGrafter"/>
</dbReference>
<dbReference type="InterPro" id="IPR058627">
    <property type="entry name" value="MdtA-like_C"/>
</dbReference>
<dbReference type="AlphaFoldDB" id="A0A934MFF2"/>
<dbReference type="EMBL" id="JAEKPD010000001">
    <property type="protein sequence ID" value="MBJ3761404.1"/>
    <property type="molecule type" value="Genomic_DNA"/>
</dbReference>
<dbReference type="GO" id="GO:0015562">
    <property type="term" value="F:efflux transmembrane transporter activity"/>
    <property type="evidence" value="ECO:0007669"/>
    <property type="project" value="InterPro"/>
</dbReference>
<comment type="caution">
    <text evidence="10">The sequence shown here is derived from an EMBL/GenBank/DDBJ whole genome shotgun (WGS) entry which is preliminary data.</text>
</comment>
<evidence type="ECO:0000259" key="8">
    <source>
        <dbReference type="Pfam" id="PF25944"/>
    </source>
</evidence>
<comment type="similarity">
    <text evidence="2">Belongs to the membrane fusion protein (MFP) (TC 8.A.1) family.</text>
</comment>
<feature type="domain" description="Multidrug resistance protein MdtA-like alpha-helical hairpin" evidence="6">
    <location>
        <begin position="139"/>
        <end position="208"/>
    </location>
</feature>
<dbReference type="Gene3D" id="2.40.30.170">
    <property type="match status" value="1"/>
</dbReference>
<evidence type="ECO:0000256" key="2">
    <source>
        <dbReference type="ARBA" id="ARBA00009477"/>
    </source>
</evidence>
<evidence type="ECO:0000256" key="1">
    <source>
        <dbReference type="ARBA" id="ARBA00004196"/>
    </source>
</evidence>
<evidence type="ECO:0000313" key="10">
    <source>
        <dbReference type="EMBL" id="MBJ3761404.1"/>
    </source>
</evidence>
<feature type="signal peptide" evidence="5">
    <location>
        <begin position="1"/>
        <end position="22"/>
    </location>
</feature>
<reference evidence="10" key="1">
    <citation type="submission" date="2020-12" db="EMBL/GenBank/DDBJ databases">
        <title>Bacterial taxonomy.</title>
        <authorList>
            <person name="Pan X."/>
        </authorList>
    </citation>
    <scope>NUCLEOTIDE SEQUENCE</scope>
    <source>
        <strain evidence="10">KCTC 52957</strain>
    </source>
</reference>
<keyword evidence="5" id="KW-0732">Signal</keyword>
<feature type="domain" description="Multidrug resistance protein MdtA-like barrel-sandwich hybrid" evidence="7">
    <location>
        <begin position="99"/>
        <end position="233"/>
    </location>
</feature>
<keyword evidence="3" id="KW-0175">Coiled coil</keyword>
<evidence type="ECO:0000259" key="9">
    <source>
        <dbReference type="Pfam" id="PF25967"/>
    </source>
</evidence>
<evidence type="ECO:0000256" key="3">
    <source>
        <dbReference type="SAM" id="Coils"/>
    </source>
</evidence>
<dbReference type="SUPFAM" id="SSF111369">
    <property type="entry name" value="HlyD-like secretion proteins"/>
    <property type="match status" value="1"/>
</dbReference>
<protein>
    <submittedName>
        <fullName evidence="10">Efflux RND transporter periplasmic adaptor subunit</fullName>
    </submittedName>
</protein>
<dbReference type="NCBIfam" id="TIGR01730">
    <property type="entry name" value="RND_mfp"/>
    <property type="match status" value="1"/>
</dbReference>
<dbReference type="Gene3D" id="2.40.420.20">
    <property type="match status" value="1"/>
</dbReference>
<dbReference type="GO" id="GO:0046677">
    <property type="term" value="P:response to antibiotic"/>
    <property type="evidence" value="ECO:0007669"/>
    <property type="project" value="TreeGrafter"/>
</dbReference>
<dbReference type="PANTHER" id="PTHR30158">
    <property type="entry name" value="ACRA/E-RELATED COMPONENT OF DRUG EFFLUX TRANSPORTER"/>
    <property type="match status" value="1"/>
</dbReference>
<feature type="domain" description="Multidrug resistance protein MdtA-like C-terminal permuted SH3" evidence="9">
    <location>
        <begin position="356"/>
        <end position="412"/>
    </location>
</feature>
<proteinExistence type="inferred from homology"/>
<evidence type="ECO:0000256" key="5">
    <source>
        <dbReference type="SAM" id="SignalP"/>
    </source>
</evidence>
<dbReference type="InterPro" id="IPR058626">
    <property type="entry name" value="MdtA-like_b-barrel"/>
</dbReference>
<evidence type="ECO:0000256" key="4">
    <source>
        <dbReference type="SAM" id="MobiDB-lite"/>
    </source>
</evidence>
<dbReference type="Gene3D" id="2.40.50.100">
    <property type="match status" value="1"/>
</dbReference>
<feature type="compositionally biased region" description="Gly residues" evidence="4">
    <location>
        <begin position="428"/>
        <end position="440"/>
    </location>
</feature>
<evidence type="ECO:0000313" key="11">
    <source>
        <dbReference type="Proteomes" id="UP000642488"/>
    </source>
</evidence>
<sequence>MHHRRLLSFPICLVLAATPIAAQQEGAQPSGPTIELPVFGDVPVPDFLANLLGIEAEASGGGQGGGGQSAPPAVTFATAERRAVAESYSFLGRVEPIERVSVQTRVPGFIDAVAFSGGETVESGDLLFQIEQAQYEAELQAAQARAESARAQAANAERSLARAQELRDSGTVSAANLDDAAAAFEAAQGDVLQAESAVRQAQLNLDYTTIKAPISGKMSQPFSTRGNFVSTATGPIADLTQLDPIWGVFALGENRLIQWQRLGIGGTDVAPVEEQDADRSAAADGLSISGYDLKLLLPDGSTYAEAGELSFVGNSIDPSTGTVQVRVAFPNPDGLLLPNQNVTLTVVESDPPEYPVIPQAAVQLGRDGRAVWIVKDDDTVSRVPIEVQSIDSPGDVAVTRGLEGGERVIVRGTMSLQDGATVDPRMAGDGGAGASGAPGQ</sequence>
<feature type="coiled-coil region" evidence="3">
    <location>
        <begin position="132"/>
        <end position="166"/>
    </location>
</feature>
<dbReference type="Pfam" id="PF25967">
    <property type="entry name" value="RND-MFP_C"/>
    <property type="match status" value="1"/>
</dbReference>
<name>A0A934MFF2_9RHOB</name>
<dbReference type="Pfam" id="PF25944">
    <property type="entry name" value="Beta-barrel_RND"/>
    <property type="match status" value="1"/>
</dbReference>
<dbReference type="RefSeq" id="WP_198914572.1">
    <property type="nucleotide sequence ID" value="NZ_JAEKPD010000001.1"/>
</dbReference>
<dbReference type="Pfam" id="PF25876">
    <property type="entry name" value="HH_MFP_RND"/>
    <property type="match status" value="1"/>
</dbReference>
<dbReference type="InterPro" id="IPR058625">
    <property type="entry name" value="MdtA-like_BSH"/>
</dbReference>
<organism evidence="10 11">
    <name type="scientific">Palleronia pontilimi</name>
    <dbReference type="NCBI Taxonomy" id="1964209"/>
    <lineage>
        <taxon>Bacteria</taxon>
        <taxon>Pseudomonadati</taxon>
        <taxon>Pseudomonadota</taxon>
        <taxon>Alphaproteobacteria</taxon>
        <taxon>Rhodobacterales</taxon>
        <taxon>Roseobacteraceae</taxon>
        <taxon>Palleronia</taxon>
    </lineage>
</organism>
<evidence type="ECO:0000259" key="7">
    <source>
        <dbReference type="Pfam" id="PF25917"/>
    </source>
</evidence>
<gene>
    <name evidence="10" type="ORF">ILP92_01390</name>
</gene>
<dbReference type="InterPro" id="IPR058624">
    <property type="entry name" value="MdtA-like_HH"/>
</dbReference>
<feature type="chain" id="PRO_5037113224" evidence="5">
    <location>
        <begin position="23"/>
        <end position="440"/>
    </location>
</feature>
<dbReference type="Gene3D" id="1.10.287.470">
    <property type="entry name" value="Helix hairpin bin"/>
    <property type="match status" value="1"/>
</dbReference>
<evidence type="ECO:0000259" key="6">
    <source>
        <dbReference type="Pfam" id="PF25876"/>
    </source>
</evidence>
<feature type="domain" description="Multidrug resistance protein MdtA-like beta-barrel" evidence="8">
    <location>
        <begin position="293"/>
        <end position="346"/>
    </location>
</feature>